<name>A0A1Y2SWY4_9BIFI</name>
<dbReference type="Pfam" id="PF01661">
    <property type="entry name" value="Macro"/>
    <property type="match status" value="1"/>
</dbReference>
<gene>
    <name evidence="2" type="ORF">B9T39_06755</name>
</gene>
<evidence type="ECO:0000313" key="2">
    <source>
        <dbReference type="EMBL" id="OTA28387.1"/>
    </source>
</evidence>
<dbReference type="STRING" id="1160091.B9T39_06755"/>
<comment type="caution">
    <text evidence="2">The sequence shown here is derived from an EMBL/GenBank/DDBJ whole genome shotgun (WGS) entry which is preliminary data.</text>
</comment>
<dbReference type="NCBIfam" id="NF003163">
    <property type="entry name" value="PRK04143.1"/>
    <property type="match status" value="1"/>
</dbReference>
<accession>A0A1Y2SWY4</accession>
<dbReference type="PANTHER" id="PTHR11106">
    <property type="entry name" value="GANGLIOSIDE INDUCED DIFFERENTIATION ASSOCIATED PROTEIN 2-RELATED"/>
    <property type="match status" value="1"/>
</dbReference>
<dbReference type="InterPro" id="IPR002589">
    <property type="entry name" value="Macro_dom"/>
</dbReference>
<dbReference type="CDD" id="cd02908">
    <property type="entry name" value="Macro_OAADPr_deacetylase"/>
    <property type="match status" value="1"/>
</dbReference>
<dbReference type="PANTHER" id="PTHR11106:SF27">
    <property type="entry name" value="MACRO DOMAIN-CONTAINING PROTEIN"/>
    <property type="match status" value="1"/>
</dbReference>
<dbReference type="SUPFAM" id="SSF52949">
    <property type="entry name" value="Macro domain-like"/>
    <property type="match status" value="1"/>
</dbReference>
<dbReference type="AlphaFoldDB" id="A0A1Y2SWY4"/>
<dbReference type="PROSITE" id="PS51154">
    <property type="entry name" value="MACRO"/>
    <property type="match status" value="1"/>
</dbReference>
<proteinExistence type="predicted"/>
<evidence type="ECO:0000259" key="1">
    <source>
        <dbReference type="PROSITE" id="PS51154"/>
    </source>
</evidence>
<dbReference type="OrthoDB" id="6194521at2"/>
<dbReference type="EMBL" id="NEKC01000017">
    <property type="protein sequence ID" value="OTA28387.1"/>
    <property type="molecule type" value="Genomic_DNA"/>
</dbReference>
<reference evidence="2 3" key="1">
    <citation type="submission" date="2017-04" db="EMBL/GenBank/DDBJ databases">
        <title>Draft genome sequences of Alloscardovia macacae UMA81211 and UMA81212 isolated from the feces of a rhesus macaque (Macaca mulatta).</title>
        <authorList>
            <person name="Albert K."/>
            <person name="Sela D.A."/>
        </authorList>
    </citation>
    <scope>NUCLEOTIDE SEQUENCE [LARGE SCALE GENOMIC DNA]</scope>
    <source>
        <strain evidence="2 3">UMA81212</strain>
    </source>
</reference>
<organism evidence="2 3">
    <name type="scientific">Alloscardovia macacae</name>
    <dbReference type="NCBI Taxonomy" id="1160091"/>
    <lineage>
        <taxon>Bacteria</taxon>
        <taxon>Bacillati</taxon>
        <taxon>Actinomycetota</taxon>
        <taxon>Actinomycetes</taxon>
        <taxon>Bifidobacteriales</taxon>
        <taxon>Bifidobacteriaceae</taxon>
        <taxon>Alloscardovia</taxon>
    </lineage>
</organism>
<dbReference type="Gene3D" id="3.40.220.10">
    <property type="entry name" value="Leucine Aminopeptidase, subunit E, domain 1"/>
    <property type="match status" value="1"/>
</dbReference>
<feature type="domain" description="Macro" evidence="1">
    <location>
        <begin position="72"/>
        <end position="275"/>
    </location>
</feature>
<evidence type="ECO:0000313" key="3">
    <source>
        <dbReference type="Proteomes" id="UP000243540"/>
    </source>
</evidence>
<protein>
    <submittedName>
        <fullName evidence="2">Macro domain protein</fullName>
    </submittedName>
</protein>
<dbReference type="RefSeq" id="WP_086107050.1">
    <property type="nucleotide sequence ID" value="NZ_NEKB01000010.1"/>
</dbReference>
<dbReference type="SMART" id="SM00506">
    <property type="entry name" value="A1pp"/>
    <property type="match status" value="1"/>
</dbReference>
<sequence length="275" mass="30767">MSVSSADVLDELVEAFKVGSRDYAHLETPDDEEGKRELLQALMNIRMPAPLDERTQRLQDIYLQARVREHGIVHVDDLSEMRDGLYLWQGDITRLDADAIVNAANSEMLGCFAPLHACIDNAIHTAAGVQLRQECARQMNELRETYGPHYEQPTAVPMLTPAYNLPSKHVVHIVGPIIQDDETVASGKQVSERDKELLAQCYTATLDLCAQQGLDSVAFCCISTGVFHFPADRAARIAVDTVEEWKKNHPGAVERIIFNVFSDADRQYYEELLGV</sequence>
<dbReference type="Proteomes" id="UP000243540">
    <property type="component" value="Unassembled WGS sequence"/>
</dbReference>
<dbReference type="InterPro" id="IPR043472">
    <property type="entry name" value="Macro_dom-like"/>
</dbReference>